<comment type="caution">
    <text evidence="8">The sequence shown here is derived from an EMBL/GenBank/DDBJ whole genome shotgun (WGS) entry which is preliminary data.</text>
</comment>
<sequence length="259" mass="27670">MAAGTGTGVRGPRRRPGTRTRPGLTPERIVDGCLELLDEQGPEGLTYRRIGGHLGVDPTALYRHFRDKDELVLAVADRLLARMLEDFAPSDDWRATLREMMVRLRAMYLAHPDAAVLSFTRTTRRPAEMGAVEIILAAFHRAGFPPAEAVAYYRALVDFSLSWAGMGAAYLTLEPAARDGDEGAWAREYAGAPADRYPHIAAAAPHLPQVDEEATYLLALDLLLDAIAARAAAHTAPGAASASVPGPAAPAPDGVQAGK</sequence>
<dbReference type="Pfam" id="PF02909">
    <property type="entry name" value="TetR_C_1"/>
    <property type="match status" value="1"/>
</dbReference>
<dbReference type="Gene3D" id="1.10.357.10">
    <property type="entry name" value="Tetracycline Repressor, domain 2"/>
    <property type="match status" value="1"/>
</dbReference>
<accession>A0ABP9H7L5</accession>
<dbReference type="InterPro" id="IPR001647">
    <property type="entry name" value="HTH_TetR"/>
</dbReference>
<dbReference type="SUPFAM" id="SSF46689">
    <property type="entry name" value="Homeodomain-like"/>
    <property type="match status" value="1"/>
</dbReference>
<dbReference type="Proteomes" id="UP001500466">
    <property type="component" value="Unassembled WGS sequence"/>
</dbReference>
<feature type="domain" description="HTH tetR-type" evidence="7">
    <location>
        <begin position="23"/>
        <end position="83"/>
    </location>
</feature>
<feature type="DNA-binding region" description="H-T-H motif" evidence="5">
    <location>
        <begin position="46"/>
        <end position="65"/>
    </location>
</feature>
<dbReference type="SUPFAM" id="SSF48498">
    <property type="entry name" value="Tetracyclin repressor-like, C-terminal domain"/>
    <property type="match status" value="1"/>
</dbReference>
<evidence type="ECO:0000256" key="3">
    <source>
        <dbReference type="ARBA" id="ARBA00023125"/>
    </source>
</evidence>
<evidence type="ECO:0000256" key="2">
    <source>
        <dbReference type="ARBA" id="ARBA00023015"/>
    </source>
</evidence>
<keyword evidence="4" id="KW-0804">Transcription</keyword>
<dbReference type="PRINTS" id="PR00455">
    <property type="entry name" value="HTHTETR"/>
</dbReference>
<keyword evidence="3 5" id="KW-0238">DNA-binding</keyword>
<keyword evidence="9" id="KW-1185">Reference proteome</keyword>
<evidence type="ECO:0000313" key="8">
    <source>
        <dbReference type="EMBL" id="GAA4963145.1"/>
    </source>
</evidence>
<dbReference type="InterPro" id="IPR003012">
    <property type="entry name" value="Tet_transcr_reg_TetR"/>
</dbReference>
<dbReference type="InterPro" id="IPR009057">
    <property type="entry name" value="Homeodomain-like_sf"/>
</dbReference>
<proteinExistence type="predicted"/>
<dbReference type="Pfam" id="PF00440">
    <property type="entry name" value="TetR_N"/>
    <property type="match status" value="1"/>
</dbReference>
<dbReference type="InterPro" id="IPR036271">
    <property type="entry name" value="Tet_transcr_reg_TetR-rel_C_sf"/>
</dbReference>
<dbReference type="PANTHER" id="PTHR30055:SF151">
    <property type="entry name" value="TRANSCRIPTIONAL REGULATORY PROTEIN"/>
    <property type="match status" value="1"/>
</dbReference>
<feature type="region of interest" description="Disordered" evidence="6">
    <location>
        <begin position="238"/>
        <end position="259"/>
    </location>
</feature>
<gene>
    <name evidence="8" type="ORF">GCM10023205_28700</name>
</gene>
<organism evidence="8 9">
    <name type="scientific">Yinghuangia aomiensis</name>
    <dbReference type="NCBI Taxonomy" id="676205"/>
    <lineage>
        <taxon>Bacteria</taxon>
        <taxon>Bacillati</taxon>
        <taxon>Actinomycetota</taxon>
        <taxon>Actinomycetes</taxon>
        <taxon>Kitasatosporales</taxon>
        <taxon>Streptomycetaceae</taxon>
        <taxon>Yinghuangia</taxon>
    </lineage>
</organism>
<reference evidence="9" key="1">
    <citation type="journal article" date="2019" name="Int. J. Syst. Evol. Microbiol.">
        <title>The Global Catalogue of Microorganisms (GCM) 10K type strain sequencing project: providing services to taxonomists for standard genome sequencing and annotation.</title>
        <authorList>
            <consortium name="The Broad Institute Genomics Platform"/>
            <consortium name="The Broad Institute Genome Sequencing Center for Infectious Disease"/>
            <person name="Wu L."/>
            <person name="Ma J."/>
        </authorList>
    </citation>
    <scope>NUCLEOTIDE SEQUENCE [LARGE SCALE GENOMIC DNA]</scope>
    <source>
        <strain evidence="9">JCM 17986</strain>
    </source>
</reference>
<dbReference type="RefSeq" id="WP_345675824.1">
    <property type="nucleotide sequence ID" value="NZ_BAABHS010000009.1"/>
</dbReference>
<evidence type="ECO:0000256" key="5">
    <source>
        <dbReference type="PROSITE-ProRule" id="PRU00335"/>
    </source>
</evidence>
<name>A0ABP9H7L5_9ACTN</name>
<keyword evidence="2" id="KW-0805">Transcription regulation</keyword>
<dbReference type="PANTHER" id="PTHR30055">
    <property type="entry name" value="HTH-TYPE TRANSCRIPTIONAL REGULATOR RUTR"/>
    <property type="match status" value="1"/>
</dbReference>
<dbReference type="InterPro" id="IPR004111">
    <property type="entry name" value="Repressor_TetR_C"/>
</dbReference>
<dbReference type="PROSITE" id="PS50977">
    <property type="entry name" value="HTH_TETR_2"/>
    <property type="match status" value="1"/>
</dbReference>
<dbReference type="PRINTS" id="PR00400">
    <property type="entry name" value="TETREPRESSOR"/>
</dbReference>
<evidence type="ECO:0000256" key="4">
    <source>
        <dbReference type="ARBA" id="ARBA00023163"/>
    </source>
</evidence>
<keyword evidence="1" id="KW-0678">Repressor</keyword>
<protein>
    <recommendedName>
        <fullName evidence="7">HTH tetR-type domain-containing protein</fullName>
    </recommendedName>
</protein>
<dbReference type="InterPro" id="IPR050109">
    <property type="entry name" value="HTH-type_TetR-like_transc_reg"/>
</dbReference>
<evidence type="ECO:0000313" key="9">
    <source>
        <dbReference type="Proteomes" id="UP001500466"/>
    </source>
</evidence>
<evidence type="ECO:0000259" key="7">
    <source>
        <dbReference type="PROSITE" id="PS50977"/>
    </source>
</evidence>
<dbReference type="Gene3D" id="1.10.10.60">
    <property type="entry name" value="Homeodomain-like"/>
    <property type="match status" value="1"/>
</dbReference>
<evidence type="ECO:0000256" key="6">
    <source>
        <dbReference type="SAM" id="MobiDB-lite"/>
    </source>
</evidence>
<feature type="region of interest" description="Disordered" evidence="6">
    <location>
        <begin position="1"/>
        <end position="25"/>
    </location>
</feature>
<dbReference type="EMBL" id="BAABHS010000009">
    <property type="protein sequence ID" value="GAA4963145.1"/>
    <property type="molecule type" value="Genomic_DNA"/>
</dbReference>
<evidence type="ECO:0000256" key="1">
    <source>
        <dbReference type="ARBA" id="ARBA00022491"/>
    </source>
</evidence>